<reference evidence="3 4" key="1">
    <citation type="submission" date="2015-08" db="EMBL/GenBank/DDBJ databases">
        <title>Draft Genome Sequence of Bacillus vietnamensis UCD-SED5.</title>
        <authorList>
            <person name="Lee R.D."/>
            <person name="Jospin G."/>
            <person name="Lang J.M."/>
            <person name="Coil D.A."/>
            <person name="Eisen J.A."/>
        </authorList>
    </citation>
    <scope>NUCLEOTIDE SEQUENCE [LARGE SCALE GENOMIC DNA]</scope>
    <source>
        <strain evidence="3 4">UCD-SED5</strain>
    </source>
</reference>
<feature type="transmembrane region" description="Helical" evidence="1">
    <location>
        <begin position="596"/>
        <end position="615"/>
    </location>
</feature>
<proteinExistence type="predicted"/>
<dbReference type="Pfam" id="PF02129">
    <property type="entry name" value="Peptidase_S15"/>
    <property type="match status" value="1"/>
</dbReference>
<dbReference type="SUPFAM" id="SSF53474">
    <property type="entry name" value="alpha/beta-Hydrolases"/>
    <property type="match status" value="1"/>
</dbReference>
<evidence type="ECO:0000313" key="4">
    <source>
        <dbReference type="Proteomes" id="UP000050398"/>
    </source>
</evidence>
<feature type="transmembrane region" description="Helical" evidence="1">
    <location>
        <begin position="367"/>
        <end position="385"/>
    </location>
</feature>
<dbReference type="Gene3D" id="3.40.50.1820">
    <property type="entry name" value="alpha/beta hydrolase"/>
    <property type="match status" value="1"/>
</dbReference>
<dbReference type="InterPro" id="IPR029058">
    <property type="entry name" value="AB_hydrolase_fold"/>
</dbReference>
<organism evidence="3 4">
    <name type="scientific">Rossellomorea vietnamensis</name>
    <dbReference type="NCBI Taxonomy" id="218284"/>
    <lineage>
        <taxon>Bacteria</taxon>
        <taxon>Bacillati</taxon>
        <taxon>Bacillota</taxon>
        <taxon>Bacilli</taxon>
        <taxon>Bacillales</taxon>
        <taxon>Bacillaceae</taxon>
        <taxon>Rossellomorea</taxon>
    </lineage>
</organism>
<feature type="transmembrane region" description="Helical" evidence="1">
    <location>
        <begin position="449"/>
        <end position="474"/>
    </location>
</feature>
<keyword evidence="1" id="KW-0472">Membrane</keyword>
<feature type="transmembrane region" description="Helical" evidence="1">
    <location>
        <begin position="532"/>
        <end position="554"/>
    </location>
</feature>
<dbReference type="InterPro" id="IPR000383">
    <property type="entry name" value="Xaa-Pro-like_dom"/>
</dbReference>
<sequence>MSRRKSFRWVVIALVLCLISAIGASFVQTSGGKVTVKDLRWETPSGHMMSALLYVPDDVSKDNPVPGIVTSHGWYNTREMQDLNYVELARRGYVVISIDMYGHGNSDAVKPEEWMNRGTGMYDAVELLADLPYVDKSKIGVTGHSNGARAANWSINEDNKKEEPLISSVLLIANDAMYTSDPAEPLYWSMQPKNREYVNVYGSRDVGIVAAQYDEFFFRSLKEDGTATVPRDFIDTDPAQSFLNFGIDPSGGEKRKSYKIYKQEVDGQEAARVIYNPAQIHPWNHISKDVVTSTLEFFEDSLGAPHPKAADNQVWQYKVFFNAVGLVGFVIFIVSITKWLLYTETFASLRAEKEAEPMTFRDGRGKLWFWGGLIAGALVSYFSYLKLSTWSVEHITPFFPQFPPFYIGMWCLVTGLFTLMVVGACYFFYSKKNGMDLRVTGVVISFRTLVKTIGLALCVTVLSYSLVFIADYFFKTDFRLWVLTVKTFTPDKLLIALKYLPFFLVFYVANSIAINSFNFIKLEQKEWMNTAVLTLFNSLAIIILVAIQYIAFFVTGEVYYNDLSHIIGIWLFPIIVILMVAAIVSRKIYKVTGNPYLAGFINAFIITIMTVTNTLTQL</sequence>
<dbReference type="Proteomes" id="UP000050398">
    <property type="component" value="Unassembled WGS sequence"/>
</dbReference>
<evidence type="ECO:0000259" key="2">
    <source>
        <dbReference type="Pfam" id="PF02129"/>
    </source>
</evidence>
<feature type="transmembrane region" description="Helical" evidence="1">
    <location>
        <begin position="319"/>
        <end position="341"/>
    </location>
</feature>
<accession>A0A0P6WM22</accession>
<feature type="transmembrane region" description="Helical" evidence="1">
    <location>
        <begin position="499"/>
        <end position="520"/>
    </location>
</feature>
<feature type="transmembrane region" description="Helical" evidence="1">
    <location>
        <begin position="405"/>
        <end position="429"/>
    </location>
</feature>
<dbReference type="AlphaFoldDB" id="A0A0P6WM22"/>
<dbReference type="EMBL" id="LIXZ01000015">
    <property type="protein sequence ID" value="KPL58516.1"/>
    <property type="molecule type" value="Genomic_DNA"/>
</dbReference>
<comment type="caution">
    <text evidence="3">The sequence shown here is derived from an EMBL/GenBank/DDBJ whole genome shotgun (WGS) entry which is preliminary data.</text>
</comment>
<keyword evidence="1" id="KW-0812">Transmembrane</keyword>
<gene>
    <name evidence="3" type="ORF">AM506_16855</name>
</gene>
<dbReference type="eggNOG" id="COG1073">
    <property type="taxonomic scope" value="Bacteria"/>
</dbReference>
<name>A0A0P6WM22_9BACI</name>
<dbReference type="InterPro" id="IPR050261">
    <property type="entry name" value="FrsA_esterase"/>
</dbReference>
<evidence type="ECO:0000256" key="1">
    <source>
        <dbReference type="SAM" id="Phobius"/>
    </source>
</evidence>
<keyword evidence="1" id="KW-1133">Transmembrane helix</keyword>
<dbReference type="PANTHER" id="PTHR22946:SF0">
    <property type="entry name" value="DIENELACTONE HYDROLASE DOMAIN-CONTAINING PROTEIN"/>
    <property type="match status" value="1"/>
</dbReference>
<feature type="domain" description="Xaa-Pro dipeptidyl-peptidase-like" evidence="2">
    <location>
        <begin position="46"/>
        <end position="150"/>
    </location>
</feature>
<protein>
    <recommendedName>
        <fullName evidence="2">Xaa-Pro dipeptidyl-peptidase-like domain-containing protein</fullName>
    </recommendedName>
</protein>
<dbReference type="PATRIC" id="fig|218284.4.peg.1582"/>
<dbReference type="GO" id="GO:0016787">
    <property type="term" value="F:hydrolase activity"/>
    <property type="evidence" value="ECO:0007669"/>
    <property type="project" value="InterPro"/>
</dbReference>
<dbReference type="RefSeq" id="WP_060673639.1">
    <property type="nucleotide sequence ID" value="NZ_LIXZ01000015.1"/>
</dbReference>
<evidence type="ECO:0000313" key="3">
    <source>
        <dbReference type="EMBL" id="KPL58516.1"/>
    </source>
</evidence>
<dbReference type="OrthoDB" id="9780269at2"/>
<dbReference type="PANTHER" id="PTHR22946">
    <property type="entry name" value="DIENELACTONE HYDROLASE DOMAIN-CONTAINING PROTEIN-RELATED"/>
    <property type="match status" value="1"/>
</dbReference>
<feature type="transmembrane region" description="Helical" evidence="1">
    <location>
        <begin position="566"/>
        <end position="584"/>
    </location>
</feature>